<protein>
    <submittedName>
        <fullName evidence="2">Uncharacterized protein</fullName>
    </submittedName>
</protein>
<reference evidence="2" key="1">
    <citation type="submission" date="2016-11" db="UniProtKB">
        <authorList>
            <consortium name="WormBaseParasite"/>
        </authorList>
    </citation>
    <scope>IDENTIFICATION</scope>
</reference>
<evidence type="ECO:0000313" key="2">
    <source>
        <dbReference type="WBParaSite" id="BXY_0214400.1"/>
    </source>
</evidence>
<proteinExistence type="predicted"/>
<dbReference type="AlphaFoldDB" id="A0A1I7RN58"/>
<dbReference type="WBParaSite" id="BXY_0214400.1">
    <property type="protein sequence ID" value="BXY_0214400.1"/>
    <property type="gene ID" value="BXY_0214400"/>
</dbReference>
<name>A0A1I7RN58_BURXY</name>
<accession>A0A1I7RN58</accession>
<sequence>MVVNRFARFCSYFCGNRSPDTRQQKQREAVTPQVTKIRTTTTTTTQTTYLIFAKSGGMIAGGVNLSFEETI</sequence>
<evidence type="ECO:0000313" key="1">
    <source>
        <dbReference type="Proteomes" id="UP000095284"/>
    </source>
</evidence>
<dbReference type="Proteomes" id="UP000095284">
    <property type="component" value="Unplaced"/>
</dbReference>
<organism evidence="1 2">
    <name type="scientific">Bursaphelenchus xylophilus</name>
    <name type="common">Pinewood nematode worm</name>
    <name type="synonym">Aphelenchoides xylophilus</name>
    <dbReference type="NCBI Taxonomy" id="6326"/>
    <lineage>
        <taxon>Eukaryota</taxon>
        <taxon>Metazoa</taxon>
        <taxon>Ecdysozoa</taxon>
        <taxon>Nematoda</taxon>
        <taxon>Chromadorea</taxon>
        <taxon>Rhabditida</taxon>
        <taxon>Tylenchina</taxon>
        <taxon>Tylenchomorpha</taxon>
        <taxon>Aphelenchoidea</taxon>
        <taxon>Aphelenchoididae</taxon>
        <taxon>Bursaphelenchus</taxon>
    </lineage>
</organism>